<accession>A0AA40LH69</accession>
<dbReference type="PANTHER" id="PTHR21633">
    <property type="entry name" value="IQ MOTIF CONTAINING F"/>
    <property type="match status" value="1"/>
</dbReference>
<comment type="caution">
    <text evidence="2">The sequence shown here is derived from an EMBL/GenBank/DDBJ whole genome shotgun (WGS) entry which is preliminary data.</text>
</comment>
<evidence type="ECO:0000313" key="3">
    <source>
        <dbReference type="Proteomes" id="UP001177744"/>
    </source>
</evidence>
<sequence length="256" mass="29533">MLSFTLEGTLWRCTPAGRGFWPERVPTEPRRHRASMHRLNGEDTVTPSASRSGRGHGQDRSEAGPAGLPGPREPRRKADGRRSRAPSGRPAAELQEKRRREIQRQSDATDRIQAWWRGTLVRRTLLVAALRAWIIQLWWRRLLWRRGCGLRQGLLQIYAVEELGAVRLQSWFRMWQCHRAYCQMRGTICLSGDPESCFRFQIQEPPRAPRAPRAPQNPQDPQAPQDPRDPQDRQAPQAQRMGAAKDLEFRVEILTI</sequence>
<feature type="compositionally biased region" description="Basic and acidic residues" evidence="1">
    <location>
        <begin position="72"/>
        <end position="82"/>
    </location>
</feature>
<feature type="region of interest" description="Disordered" evidence="1">
    <location>
        <begin position="15"/>
        <end position="105"/>
    </location>
</feature>
<dbReference type="Proteomes" id="UP001177744">
    <property type="component" value="Unassembled WGS sequence"/>
</dbReference>
<proteinExistence type="predicted"/>
<dbReference type="SMART" id="SM00015">
    <property type="entry name" value="IQ"/>
    <property type="match status" value="2"/>
</dbReference>
<feature type="region of interest" description="Disordered" evidence="1">
    <location>
        <begin position="207"/>
        <end position="244"/>
    </location>
</feature>
<reference evidence="2" key="1">
    <citation type="submission" date="2023-06" db="EMBL/GenBank/DDBJ databases">
        <title>Reference genome for the Northern bat (Eptesicus nilssonii), a most northern bat species.</title>
        <authorList>
            <person name="Laine V.N."/>
            <person name="Pulliainen A.T."/>
            <person name="Lilley T.M."/>
        </authorList>
    </citation>
    <scope>NUCLEOTIDE SEQUENCE</scope>
    <source>
        <strain evidence="2">BLF_Eptnil</strain>
        <tissue evidence="2">Kidney</tissue>
    </source>
</reference>
<dbReference type="PROSITE" id="PS50096">
    <property type="entry name" value="IQ"/>
    <property type="match status" value="1"/>
</dbReference>
<dbReference type="CDD" id="cd23766">
    <property type="entry name" value="IQCG"/>
    <property type="match status" value="1"/>
</dbReference>
<dbReference type="InterPro" id="IPR039887">
    <property type="entry name" value="IQCF"/>
</dbReference>
<feature type="compositionally biased region" description="Basic and acidic residues" evidence="1">
    <location>
        <begin position="94"/>
        <end position="105"/>
    </location>
</feature>
<name>A0AA40LH69_CNENI</name>
<dbReference type="AlphaFoldDB" id="A0AA40LH69"/>
<keyword evidence="3" id="KW-1185">Reference proteome</keyword>
<organism evidence="2 3">
    <name type="scientific">Cnephaeus nilssonii</name>
    <name type="common">Northern bat</name>
    <name type="synonym">Eptesicus nilssonii</name>
    <dbReference type="NCBI Taxonomy" id="3371016"/>
    <lineage>
        <taxon>Eukaryota</taxon>
        <taxon>Metazoa</taxon>
        <taxon>Chordata</taxon>
        <taxon>Craniata</taxon>
        <taxon>Vertebrata</taxon>
        <taxon>Euteleostomi</taxon>
        <taxon>Mammalia</taxon>
        <taxon>Eutheria</taxon>
        <taxon>Laurasiatheria</taxon>
        <taxon>Chiroptera</taxon>
        <taxon>Yangochiroptera</taxon>
        <taxon>Vespertilionidae</taxon>
        <taxon>Cnephaeus</taxon>
    </lineage>
</organism>
<feature type="compositionally biased region" description="Low complexity" evidence="1">
    <location>
        <begin position="211"/>
        <end position="225"/>
    </location>
</feature>
<evidence type="ECO:0008006" key="4">
    <source>
        <dbReference type="Google" id="ProtNLM"/>
    </source>
</evidence>
<gene>
    <name evidence="2" type="ORF">QTO34_007323</name>
</gene>
<dbReference type="GO" id="GO:0005516">
    <property type="term" value="F:calmodulin binding"/>
    <property type="evidence" value="ECO:0007669"/>
    <property type="project" value="TreeGrafter"/>
</dbReference>
<dbReference type="Pfam" id="PF00612">
    <property type="entry name" value="IQ"/>
    <property type="match status" value="2"/>
</dbReference>
<protein>
    <recommendedName>
        <fullName evidence="4">IQ domain-containing protein F3</fullName>
    </recommendedName>
</protein>
<dbReference type="InterPro" id="IPR000048">
    <property type="entry name" value="IQ_motif_EF-hand-BS"/>
</dbReference>
<evidence type="ECO:0000256" key="1">
    <source>
        <dbReference type="SAM" id="MobiDB-lite"/>
    </source>
</evidence>
<dbReference type="PANTHER" id="PTHR21633:SF5">
    <property type="entry name" value="IQ DOMAIN-CONTAINING PROTEIN F3"/>
    <property type="match status" value="1"/>
</dbReference>
<evidence type="ECO:0000313" key="2">
    <source>
        <dbReference type="EMBL" id="KAK1332640.1"/>
    </source>
</evidence>
<dbReference type="EMBL" id="JAULJE010000018">
    <property type="protein sequence ID" value="KAK1332640.1"/>
    <property type="molecule type" value="Genomic_DNA"/>
</dbReference>